<protein>
    <submittedName>
        <fullName evidence="2">Uncharacterized protein</fullName>
    </submittedName>
</protein>
<reference evidence="2" key="1">
    <citation type="journal article" date="2020" name="Stud. Mycol.">
        <title>101 Dothideomycetes genomes: a test case for predicting lifestyles and emergence of pathogens.</title>
        <authorList>
            <person name="Haridas S."/>
            <person name="Albert R."/>
            <person name="Binder M."/>
            <person name="Bloem J."/>
            <person name="Labutti K."/>
            <person name="Salamov A."/>
            <person name="Andreopoulos B."/>
            <person name="Baker S."/>
            <person name="Barry K."/>
            <person name="Bills G."/>
            <person name="Bluhm B."/>
            <person name="Cannon C."/>
            <person name="Castanera R."/>
            <person name="Culley D."/>
            <person name="Daum C."/>
            <person name="Ezra D."/>
            <person name="Gonzalez J."/>
            <person name="Henrissat B."/>
            <person name="Kuo A."/>
            <person name="Liang C."/>
            <person name="Lipzen A."/>
            <person name="Lutzoni F."/>
            <person name="Magnuson J."/>
            <person name="Mondo S."/>
            <person name="Nolan M."/>
            <person name="Ohm R."/>
            <person name="Pangilinan J."/>
            <person name="Park H.-J."/>
            <person name="Ramirez L."/>
            <person name="Alfaro M."/>
            <person name="Sun H."/>
            <person name="Tritt A."/>
            <person name="Yoshinaga Y."/>
            <person name="Zwiers L.-H."/>
            <person name="Turgeon B."/>
            <person name="Goodwin S."/>
            <person name="Spatafora J."/>
            <person name="Crous P."/>
            <person name="Grigoriev I."/>
        </authorList>
    </citation>
    <scope>NUCLEOTIDE SEQUENCE</scope>
    <source>
        <strain evidence="2">CBS 627.86</strain>
    </source>
</reference>
<feature type="region of interest" description="Disordered" evidence="1">
    <location>
        <begin position="1"/>
        <end position="49"/>
    </location>
</feature>
<sequence length="341" mass="39582">MFGGYEGQEVQQLRSQRQNQRRQSRDTQTSNPEDGTFVDEASMTGHDDSMQMQIIPTAEQREIADQWRQIGSQTDELEDDSESNGSDDGYDYVLPSSRYYYDKALAAGGCLAVVVLAWVHARALCHPLMAEIKEIWWRHVCRNILWSMHWPVLQWLVGGNVMRELTRPEHRELFLTLQRKGGAWWDELGQHPQVPLIYGRFLVDKGGNSPTPRELRVVIAELRKYITMDHIDDALAIDNAFGEHSSRRKLEKGLFLFLSRRNKQGKLRRLAKRVAVVEAFCNALERRLDQLPADLEDVPLAKPLVYIGWTMKYFGRMYSHGRPRKNYEACVWLRHVTNAVW</sequence>
<name>A0A6A5Z731_9PLEO</name>
<proteinExistence type="predicted"/>
<evidence type="ECO:0000313" key="2">
    <source>
        <dbReference type="EMBL" id="KAF2114863.1"/>
    </source>
</evidence>
<accession>A0A6A5Z731</accession>
<dbReference type="EMBL" id="ML977324">
    <property type="protein sequence ID" value="KAF2114863.1"/>
    <property type="molecule type" value="Genomic_DNA"/>
</dbReference>
<keyword evidence="3" id="KW-1185">Reference proteome</keyword>
<dbReference type="OrthoDB" id="3800796at2759"/>
<dbReference type="AlphaFoldDB" id="A0A6A5Z731"/>
<evidence type="ECO:0000256" key="1">
    <source>
        <dbReference type="SAM" id="MobiDB-lite"/>
    </source>
</evidence>
<dbReference type="Proteomes" id="UP000799770">
    <property type="component" value="Unassembled WGS sequence"/>
</dbReference>
<evidence type="ECO:0000313" key="3">
    <source>
        <dbReference type="Proteomes" id="UP000799770"/>
    </source>
</evidence>
<organism evidence="2 3">
    <name type="scientific">Lophiotrema nucula</name>
    <dbReference type="NCBI Taxonomy" id="690887"/>
    <lineage>
        <taxon>Eukaryota</taxon>
        <taxon>Fungi</taxon>
        <taxon>Dikarya</taxon>
        <taxon>Ascomycota</taxon>
        <taxon>Pezizomycotina</taxon>
        <taxon>Dothideomycetes</taxon>
        <taxon>Pleosporomycetidae</taxon>
        <taxon>Pleosporales</taxon>
        <taxon>Lophiotremataceae</taxon>
        <taxon>Lophiotrema</taxon>
    </lineage>
</organism>
<gene>
    <name evidence="2" type="ORF">BDV96DRAFT_646730</name>
</gene>